<dbReference type="AlphaFoldDB" id="A0A089Q406"/>
<dbReference type="PANTHER" id="PTHR33498:SF1">
    <property type="entry name" value="TRANSPOSASE FOR INSERTION SEQUENCE ELEMENT IS1557"/>
    <property type="match status" value="1"/>
</dbReference>
<dbReference type="Pfam" id="PF01610">
    <property type="entry name" value="DDE_Tnp_ISL3"/>
    <property type="match status" value="2"/>
</dbReference>
<keyword evidence="4" id="KW-1185">Reference proteome</keyword>
<dbReference type="KEGG" id="mor:MOC_1539"/>
<feature type="domain" description="Transposase IS204/IS1001/IS1096/IS1165 DDE" evidence="1">
    <location>
        <begin position="355"/>
        <end position="471"/>
    </location>
</feature>
<dbReference type="eggNOG" id="COG3464">
    <property type="taxonomic scope" value="Bacteria"/>
</dbReference>
<name>A0A089Q406_9HYPH</name>
<evidence type="ECO:0000259" key="2">
    <source>
        <dbReference type="Pfam" id="PF14690"/>
    </source>
</evidence>
<dbReference type="STRING" id="693986.MOC_1539"/>
<dbReference type="Pfam" id="PF14690">
    <property type="entry name" value="Zn_ribbon_ISL3"/>
    <property type="match status" value="1"/>
</dbReference>
<evidence type="ECO:0000313" key="3">
    <source>
        <dbReference type="EMBL" id="AIQ89294.1"/>
    </source>
</evidence>
<dbReference type="InterPro" id="IPR047951">
    <property type="entry name" value="Transpos_ISL3"/>
</dbReference>
<organism evidence="3 4">
    <name type="scientific">Methylobacterium oryzae CBMB20</name>
    <dbReference type="NCBI Taxonomy" id="693986"/>
    <lineage>
        <taxon>Bacteria</taxon>
        <taxon>Pseudomonadati</taxon>
        <taxon>Pseudomonadota</taxon>
        <taxon>Alphaproteobacteria</taxon>
        <taxon>Hyphomicrobiales</taxon>
        <taxon>Methylobacteriaceae</taxon>
        <taxon>Methylobacterium</taxon>
    </lineage>
</organism>
<evidence type="ECO:0000313" key="4">
    <source>
        <dbReference type="Proteomes" id="UP000029492"/>
    </source>
</evidence>
<protein>
    <submittedName>
        <fullName evidence="3">Transposase of ISMdi2, ISL3 family</fullName>
    </submittedName>
</protein>
<evidence type="ECO:0000259" key="1">
    <source>
        <dbReference type="Pfam" id="PF01610"/>
    </source>
</evidence>
<dbReference type="PANTHER" id="PTHR33498">
    <property type="entry name" value="TRANSPOSASE FOR INSERTION SEQUENCE ELEMENT IS1557"/>
    <property type="match status" value="1"/>
</dbReference>
<feature type="domain" description="Transposase IS204/IS1001/IS1096/IS1165 zinc-finger" evidence="2">
    <location>
        <begin position="2"/>
        <end position="33"/>
    </location>
</feature>
<dbReference type="Proteomes" id="UP000029492">
    <property type="component" value="Chromosome"/>
</dbReference>
<gene>
    <name evidence="3" type="ORF">MOC_1539</name>
</gene>
<proteinExistence type="predicted"/>
<sequence length="476" mass="52486">MHSSYWRTLKDLPWQDRSVAWRVKVRRFRCSHCPGRIFAEPVPGLTRAKAQRSDRLAEAQTDIGMALGGEAGARLSRRLAMPVSGDTVLRLIRRCKSAGCASPRVVGIDDWAWRRGRRYGTIVCDLERGRVLDLLPGRACEPVRDWLAAHPDIAVVSRDRAGPYAEAARLGAPQAIQVADRWHLLVNASEALRSLVERHQAEIREAARQAAFQDAPAAIVAVAPADPPPEQDTGHGGGRRRQRCETALRLHGEGVAIKTIARTLGASRNSVRRWLRVGAFVPYRRAPAPSRLDAHLRFVEARWQDGQHNAAGLYRELRAIGFEGGYKIVQRWAKRRRRGLPTRPPSARIPSTRRIARCLTSDPASLPPADRRFIAALCALAPRLQAAAEQVRGFGAILRARDPAALKPWLEAAAASELGGFVAGLRQDEAAVHAAIGEPWSNGAVEGQVNRLKLIKRSMYGRAGLNLLRQRVLHAA</sequence>
<dbReference type="InterPro" id="IPR029261">
    <property type="entry name" value="Transposase_Znf"/>
</dbReference>
<dbReference type="NCBIfam" id="NF033550">
    <property type="entry name" value="transpos_ISL3"/>
    <property type="match status" value="1"/>
</dbReference>
<reference evidence="3 4" key="1">
    <citation type="journal article" date="2014" name="PLoS ONE">
        <title>Genome Information of Methylobacterium oryzae, a Plant-Probiotic Methylotroph in the Phyllosphere.</title>
        <authorList>
            <person name="Kwak M.J."/>
            <person name="Jeong H."/>
            <person name="Madhaiyan M."/>
            <person name="Lee Y."/>
            <person name="Sa T.M."/>
            <person name="Oh T.K."/>
            <person name="Kim J.F."/>
        </authorList>
    </citation>
    <scope>NUCLEOTIDE SEQUENCE [LARGE SCALE GENOMIC DNA]</scope>
    <source>
        <strain evidence="3 4">CBMB20</strain>
    </source>
</reference>
<dbReference type="EMBL" id="CP003811">
    <property type="protein sequence ID" value="AIQ89294.1"/>
    <property type="molecule type" value="Genomic_DNA"/>
</dbReference>
<dbReference type="InterPro" id="IPR002560">
    <property type="entry name" value="Transposase_DDE"/>
</dbReference>
<dbReference type="HOGENOM" id="CLU_029608_5_1_5"/>
<accession>A0A089Q406</accession>
<feature type="domain" description="Transposase IS204/IS1001/IS1096/IS1165 DDE" evidence="1">
    <location>
        <begin position="106"/>
        <end position="209"/>
    </location>
</feature>